<sequence length="113" mass="13105">MERRFDEIHPRWCWNRSCGGSTSKSDCFNVSYGGGVDRNWKFHAVEFWRGFAEMNVEFGKGVRDVVKQSLMRDDLFLVSPYVGHRRRLRAPAKHSSLRTHRLSSTSSLISQTP</sequence>
<name>A0AAD8I012_9APIA</name>
<protein>
    <submittedName>
        <fullName evidence="2">Uncharacterized protein</fullName>
    </submittedName>
</protein>
<gene>
    <name evidence="2" type="ORF">POM88_032149</name>
</gene>
<evidence type="ECO:0000313" key="2">
    <source>
        <dbReference type="EMBL" id="KAK1375956.1"/>
    </source>
</evidence>
<dbReference type="EMBL" id="JAUIZM010000007">
    <property type="protein sequence ID" value="KAK1375956.1"/>
    <property type="molecule type" value="Genomic_DNA"/>
</dbReference>
<feature type="compositionally biased region" description="Basic residues" evidence="1">
    <location>
        <begin position="90"/>
        <end position="101"/>
    </location>
</feature>
<feature type="region of interest" description="Disordered" evidence="1">
    <location>
        <begin position="90"/>
        <end position="113"/>
    </location>
</feature>
<reference evidence="2" key="1">
    <citation type="submission" date="2023-02" db="EMBL/GenBank/DDBJ databases">
        <title>Genome of toxic invasive species Heracleum sosnowskyi carries increased number of genes despite the absence of recent whole-genome duplications.</title>
        <authorList>
            <person name="Schelkunov M."/>
            <person name="Shtratnikova V."/>
            <person name="Makarenko M."/>
            <person name="Klepikova A."/>
            <person name="Omelchenko D."/>
            <person name="Novikova G."/>
            <person name="Obukhova E."/>
            <person name="Bogdanov V."/>
            <person name="Penin A."/>
            <person name="Logacheva M."/>
        </authorList>
    </citation>
    <scope>NUCLEOTIDE SEQUENCE</scope>
    <source>
        <strain evidence="2">Hsosn_3</strain>
        <tissue evidence="2">Leaf</tissue>
    </source>
</reference>
<organism evidence="2 3">
    <name type="scientific">Heracleum sosnowskyi</name>
    <dbReference type="NCBI Taxonomy" id="360622"/>
    <lineage>
        <taxon>Eukaryota</taxon>
        <taxon>Viridiplantae</taxon>
        <taxon>Streptophyta</taxon>
        <taxon>Embryophyta</taxon>
        <taxon>Tracheophyta</taxon>
        <taxon>Spermatophyta</taxon>
        <taxon>Magnoliopsida</taxon>
        <taxon>eudicotyledons</taxon>
        <taxon>Gunneridae</taxon>
        <taxon>Pentapetalae</taxon>
        <taxon>asterids</taxon>
        <taxon>campanulids</taxon>
        <taxon>Apiales</taxon>
        <taxon>Apiaceae</taxon>
        <taxon>Apioideae</taxon>
        <taxon>apioid superclade</taxon>
        <taxon>Tordylieae</taxon>
        <taxon>Tordyliinae</taxon>
        <taxon>Heracleum</taxon>
    </lineage>
</organism>
<evidence type="ECO:0000256" key="1">
    <source>
        <dbReference type="SAM" id="MobiDB-lite"/>
    </source>
</evidence>
<comment type="caution">
    <text evidence="2">The sequence shown here is derived from an EMBL/GenBank/DDBJ whole genome shotgun (WGS) entry which is preliminary data.</text>
</comment>
<proteinExistence type="predicted"/>
<evidence type="ECO:0000313" key="3">
    <source>
        <dbReference type="Proteomes" id="UP001237642"/>
    </source>
</evidence>
<dbReference type="Proteomes" id="UP001237642">
    <property type="component" value="Unassembled WGS sequence"/>
</dbReference>
<reference evidence="2" key="2">
    <citation type="submission" date="2023-05" db="EMBL/GenBank/DDBJ databases">
        <authorList>
            <person name="Schelkunov M.I."/>
        </authorList>
    </citation>
    <scope>NUCLEOTIDE SEQUENCE</scope>
    <source>
        <strain evidence="2">Hsosn_3</strain>
        <tissue evidence="2">Leaf</tissue>
    </source>
</reference>
<accession>A0AAD8I012</accession>
<keyword evidence="3" id="KW-1185">Reference proteome</keyword>
<dbReference type="AlphaFoldDB" id="A0AAD8I012"/>